<organism evidence="6 7">
    <name type="scientific">Vanilla planifolia</name>
    <name type="common">Vanilla</name>
    <dbReference type="NCBI Taxonomy" id="51239"/>
    <lineage>
        <taxon>Eukaryota</taxon>
        <taxon>Viridiplantae</taxon>
        <taxon>Streptophyta</taxon>
        <taxon>Embryophyta</taxon>
        <taxon>Tracheophyta</taxon>
        <taxon>Spermatophyta</taxon>
        <taxon>Magnoliopsida</taxon>
        <taxon>Liliopsida</taxon>
        <taxon>Asparagales</taxon>
        <taxon>Orchidaceae</taxon>
        <taxon>Vanilloideae</taxon>
        <taxon>Vanilleae</taxon>
        <taxon>Vanilla</taxon>
    </lineage>
</organism>
<dbReference type="Pfam" id="PF00232">
    <property type="entry name" value="Glyco_hydro_1"/>
    <property type="match status" value="1"/>
</dbReference>
<accession>A0A835U961</accession>
<dbReference type="InterPro" id="IPR017853">
    <property type="entry name" value="GH"/>
</dbReference>
<dbReference type="InterPro" id="IPR001360">
    <property type="entry name" value="Glyco_hydro_1"/>
</dbReference>
<dbReference type="Proteomes" id="UP000636800">
    <property type="component" value="Unassembled WGS sequence"/>
</dbReference>
<name>A0A835U961_VANPL</name>
<dbReference type="InterPro" id="IPR033132">
    <property type="entry name" value="GH_1_N_CS"/>
</dbReference>
<dbReference type="SUPFAM" id="SSF51445">
    <property type="entry name" value="(Trans)glycosidases"/>
    <property type="match status" value="1"/>
</dbReference>
<evidence type="ECO:0000313" key="6">
    <source>
        <dbReference type="EMBL" id="KAG0452560.1"/>
    </source>
</evidence>
<keyword evidence="4" id="KW-0325">Glycoprotein</keyword>
<dbReference type="PANTHER" id="PTHR10353">
    <property type="entry name" value="GLYCOSYL HYDROLASE"/>
    <property type="match status" value="1"/>
</dbReference>
<comment type="similarity">
    <text evidence="1 5">Belongs to the glycosyl hydrolase 1 family.</text>
</comment>
<dbReference type="PANTHER" id="PTHR10353:SF29">
    <property type="entry name" value="BETA-GLUCOSIDASE 11"/>
    <property type="match status" value="1"/>
</dbReference>
<protein>
    <submittedName>
        <fullName evidence="6">Uncharacterized protein</fullName>
    </submittedName>
</protein>
<evidence type="ECO:0000256" key="2">
    <source>
        <dbReference type="ARBA" id="ARBA00022729"/>
    </source>
</evidence>
<dbReference type="PRINTS" id="PR00131">
    <property type="entry name" value="GLHYDRLASE1"/>
</dbReference>
<comment type="caution">
    <text evidence="6">The sequence shown here is derived from an EMBL/GenBank/DDBJ whole genome shotgun (WGS) entry which is preliminary data.</text>
</comment>
<dbReference type="Gene3D" id="3.20.20.80">
    <property type="entry name" value="Glycosidases"/>
    <property type="match status" value="1"/>
</dbReference>
<dbReference type="EMBL" id="JADCNL010000014">
    <property type="protein sequence ID" value="KAG0452560.1"/>
    <property type="molecule type" value="Genomic_DNA"/>
</dbReference>
<sequence length="547" mass="61638">MIVLKRDHKKSGLVIKETTDGSKRVEKKTELMGMALVVKLAVLLLSWMRCSTLSLAASEFTRKDFPEDFVFGAGTSAFQYEGAWIEDGKNASIWDTFAHEGWIDGSNANVASDGYHKYKDDIKLMNDVGLEGYRFSISWPRLLPSGRKPVNAKGVEYYNNVIDELVKYGIQPHLTLHHLDFPQVLQDEYGGWLSPKVIDDFKELADVCFKEFGDRVSFWTTLNEPNINALASFDYGIFPPQRCSPPYGVNCTGGNSTVEPYIIIHNMLLAHSAVVELYRTKYQAVQKGKIGINVYTPWFTPLTNSSEDATATQRARDFVYGWIFNPLLFGDYPEVMKKTASSRIPSFTKSQSLQVKGSYDFIGINYYFALFVANDPTVCKTGLRDTTEDMFAKFTAFKDVPPIRQIFPPILSINDFESFQEMLGYIKNNYGNPPIYIQENGYGLGVEDTLNDVGRISYLGGFIGGILDAIGNGSDLRGYFIWSFVDVYELLFAYTTRFGLYHVKFDSSGRERAPRLSAHWYKNFLKLGSSIVTENLGEQSAAAYASQ</sequence>
<dbReference type="OrthoDB" id="5817230at2759"/>
<dbReference type="GO" id="GO:0005975">
    <property type="term" value="P:carbohydrate metabolic process"/>
    <property type="evidence" value="ECO:0007669"/>
    <property type="project" value="InterPro"/>
</dbReference>
<evidence type="ECO:0000313" key="7">
    <source>
        <dbReference type="Proteomes" id="UP000636800"/>
    </source>
</evidence>
<evidence type="ECO:0000256" key="1">
    <source>
        <dbReference type="ARBA" id="ARBA00010838"/>
    </source>
</evidence>
<dbReference type="PROSITE" id="PS00653">
    <property type="entry name" value="GLYCOSYL_HYDROL_F1_2"/>
    <property type="match status" value="1"/>
</dbReference>
<dbReference type="FunFam" id="3.20.20.80:FF:000069">
    <property type="entry name" value="Beta-glucosidase 1"/>
    <property type="match status" value="1"/>
</dbReference>
<evidence type="ECO:0000256" key="3">
    <source>
        <dbReference type="ARBA" id="ARBA00022801"/>
    </source>
</evidence>
<keyword evidence="3" id="KW-0378">Hydrolase</keyword>
<keyword evidence="2" id="KW-0732">Signal</keyword>
<gene>
    <name evidence="6" type="ORF">HPP92_025224</name>
</gene>
<dbReference type="GO" id="GO:0008422">
    <property type="term" value="F:beta-glucosidase activity"/>
    <property type="evidence" value="ECO:0007669"/>
    <property type="project" value="TreeGrafter"/>
</dbReference>
<reference evidence="6 7" key="1">
    <citation type="journal article" date="2020" name="Nat. Food">
        <title>A phased Vanilla planifolia genome enables genetic improvement of flavour and production.</title>
        <authorList>
            <person name="Hasing T."/>
            <person name="Tang H."/>
            <person name="Brym M."/>
            <person name="Khazi F."/>
            <person name="Huang T."/>
            <person name="Chambers A.H."/>
        </authorList>
    </citation>
    <scope>NUCLEOTIDE SEQUENCE [LARGE SCALE GENOMIC DNA]</scope>
    <source>
        <tissue evidence="6">Leaf</tissue>
    </source>
</reference>
<evidence type="ECO:0000256" key="4">
    <source>
        <dbReference type="ARBA" id="ARBA00023180"/>
    </source>
</evidence>
<dbReference type="AlphaFoldDB" id="A0A835U961"/>
<keyword evidence="7" id="KW-1185">Reference proteome</keyword>
<proteinExistence type="inferred from homology"/>
<evidence type="ECO:0000256" key="5">
    <source>
        <dbReference type="RuleBase" id="RU003690"/>
    </source>
</evidence>